<dbReference type="InterPro" id="IPR045275">
    <property type="entry name" value="MscS_archaea/bacteria_type"/>
</dbReference>
<evidence type="ECO:0000259" key="9">
    <source>
        <dbReference type="Pfam" id="PF21082"/>
    </source>
</evidence>
<dbReference type="Pfam" id="PF05552">
    <property type="entry name" value="MS_channel_1st_1"/>
    <property type="match status" value="1"/>
</dbReference>
<dbReference type="InterPro" id="IPR049278">
    <property type="entry name" value="MS_channel_C"/>
</dbReference>
<dbReference type="RefSeq" id="WP_379860008.1">
    <property type="nucleotide sequence ID" value="NZ_JBHMFC010000010.1"/>
</dbReference>
<evidence type="ECO:0000259" key="10">
    <source>
        <dbReference type="Pfam" id="PF21088"/>
    </source>
</evidence>
<dbReference type="Gene3D" id="2.30.30.60">
    <property type="match status" value="1"/>
</dbReference>
<keyword evidence="4 7" id="KW-0812">Transmembrane</keyword>
<feature type="domain" description="Mechanosensitive ion channel MscS" evidence="8">
    <location>
        <begin position="117"/>
        <end position="182"/>
    </location>
</feature>
<dbReference type="Gene3D" id="1.10.287.1260">
    <property type="match status" value="1"/>
</dbReference>
<dbReference type="InterPro" id="IPR049142">
    <property type="entry name" value="MS_channel_1st"/>
</dbReference>
<dbReference type="InterPro" id="IPR006685">
    <property type="entry name" value="MscS_channel_2nd"/>
</dbReference>
<comment type="similarity">
    <text evidence="2">Belongs to the MscS (TC 1.A.23) family.</text>
</comment>
<accession>A0ABV5F8W5</accession>
<dbReference type="InterPro" id="IPR008910">
    <property type="entry name" value="MSC_TM_helix"/>
</dbReference>
<dbReference type="InterPro" id="IPR011066">
    <property type="entry name" value="MscS_channel_C_sf"/>
</dbReference>
<reference evidence="11 12" key="1">
    <citation type="submission" date="2024-09" db="EMBL/GenBank/DDBJ databases">
        <authorList>
            <person name="Sun Q."/>
            <person name="Mori K."/>
        </authorList>
    </citation>
    <scope>NUCLEOTIDE SEQUENCE [LARGE SCALE GENOMIC DNA]</scope>
    <source>
        <strain evidence="11 12">CECT 8622</strain>
    </source>
</reference>
<evidence type="ECO:0000256" key="7">
    <source>
        <dbReference type="SAM" id="Phobius"/>
    </source>
</evidence>
<dbReference type="Pfam" id="PF21082">
    <property type="entry name" value="MS_channel_3rd"/>
    <property type="match status" value="1"/>
</dbReference>
<keyword evidence="5 7" id="KW-1133">Transmembrane helix</keyword>
<organism evidence="11 12">
    <name type="scientific">Mariniflexile ostreae</name>
    <dbReference type="NCBI Taxonomy" id="1520892"/>
    <lineage>
        <taxon>Bacteria</taxon>
        <taxon>Pseudomonadati</taxon>
        <taxon>Bacteroidota</taxon>
        <taxon>Flavobacteriia</taxon>
        <taxon>Flavobacteriales</taxon>
        <taxon>Flavobacteriaceae</taxon>
        <taxon>Mariniflexile</taxon>
    </lineage>
</organism>
<dbReference type="SUPFAM" id="SSF82861">
    <property type="entry name" value="Mechanosensitive channel protein MscS (YggB), transmembrane region"/>
    <property type="match status" value="1"/>
</dbReference>
<dbReference type="InterPro" id="IPR006686">
    <property type="entry name" value="MscS_channel_CS"/>
</dbReference>
<dbReference type="SUPFAM" id="SSF50182">
    <property type="entry name" value="Sm-like ribonucleoproteins"/>
    <property type="match status" value="1"/>
</dbReference>
<evidence type="ECO:0000313" key="11">
    <source>
        <dbReference type="EMBL" id="MFB9055819.1"/>
    </source>
</evidence>
<evidence type="ECO:0000256" key="3">
    <source>
        <dbReference type="ARBA" id="ARBA00022475"/>
    </source>
</evidence>
<keyword evidence="12" id="KW-1185">Reference proteome</keyword>
<sequence length="302" mass="34507">MDTKFSIEDAIDKLWYKLDGWMDAIILRLPNIALAILIMVLFYFIARGIRSVLRKVLLLHITQKSIQDILSKIIFVMVILIGFFVSLGVLDLNKVLTSVLAGAGVIGLAVGLALQGTLSNTVGGVVLSFMPKIRIDDYIEINDIKGFVSEISLRNITLLRTDNNYVIIPNSKFVESSFINYSLSKRSRIVVSCRVSYKHNLQEIEALVTRIISEHFKQEEGEIVEFFFTEFGESSIHFITRFWIDMIKSREEKIAKHKAIKLIKNHFDAEGIHIPFPIRTLDFENDSFKKNSNKEDDADVKY</sequence>
<gene>
    <name evidence="11" type="ORF">ACFFU9_03605</name>
</gene>
<evidence type="ECO:0000256" key="6">
    <source>
        <dbReference type="ARBA" id="ARBA00023136"/>
    </source>
</evidence>
<dbReference type="Pfam" id="PF21088">
    <property type="entry name" value="MS_channel_1st"/>
    <property type="match status" value="1"/>
</dbReference>
<evidence type="ECO:0000259" key="8">
    <source>
        <dbReference type="Pfam" id="PF00924"/>
    </source>
</evidence>
<dbReference type="EMBL" id="JBHMFC010000010">
    <property type="protein sequence ID" value="MFB9055819.1"/>
    <property type="molecule type" value="Genomic_DNA"/>
</dbReference>
<comment type="caution">
    <text evidence="11">The sequence shown here is derived from an EMBL/GenBank/DDBJ whole genome shotgun (WGS) entry which is preliminary data.</text>
</comment>
<dbReference type="Gene3D" id="3.30.70.100">
    <property type="match status" value="1"/>
</dbReference>
<dbReference type="PROSITE" id="PS01246">
    <property type="entry name" value="UPF0003"/>
    <property type="match status" value="1"/>
</dbReference>
<evidence type="ECO:0000256" key="4">
    <source>
        <dbReference type="ARBA" id="ARBA00022692"/>
    </source>
</evidence>
<feature type="transmembrane region" description="Helical" evidence="7">
    <location>
        <begin position="69"/>
        <end position="89"/>
    </location>
</feature>
<protein>
    <submittedName>
        <fullName evidence="11">Mechanosensitive ion channel family protein</fullName>
    </submittedName>
</protein>
<feature type="domain" description="Mechanosensitive ion channel MscS C-terminal" evidence="9">
    <location>
        <begin position="189"/>
        <end position="274"/>
    </location>
</feature>
<evidence type="ECO:0000256" key="1">
    <source>
        <dbReference type="ARBA" id="ARBA00004651"/>
    </source>
</evidence>
<feature type="domain" description="Mechanosensitive ion channel transmembrane helices 2/3" evidence="10">
    <location>
        <begin position="72"/>
        <end position="115"/>
    </location>
</feature>
<dbReference type="PANTHER" id="PTHR30221">
    <property type="entry name" value="SMALL-CONDUCTANCE MECHANOSENSITIVE CHANNEL"/>
    <property type="match status" value="1"/>
</dbReference>
<evidence type="ECO:0000313" key="12">
    <source>
        <dbReference type="Proteomes" id="UP001589585"/>
    </source>
</evidence>
<evidence type="ECO:0000256" key="5">
    <source>
        <dbReference type="ARBA" id="ARBA00022989"/>
    </source>
</evidence>
<dbReference type="SUPFAM" id="SSF82689">
    <property type="entry name" value="Mechanosensitive channel protein MscS (YggB), C-terminal domain"/>
    <property type="match status" value="1"/>
</dbReference>
<proteinExistence type="inferred from homology"/>
<evidence type="ECO:0000256" key="2">
    <source>
        <dbReference type="ARBA" id="ARBA00008017"/>
    </source>
</evidence>
<comment type="subcellular location">
    <subcellularLocation>
        <location evidence="1">Cell membrane</location>
        <topology evidence="1">Multi-pass membrane protein</topology>
    </subcellularLocation>
</comment>
<keyword evidence="6 7" id="KW-0472">Membrane</keyword>
<name>A0ABV5F8W5_9FLAO</name>
<dbReference type="InterPro" id="IPR023408">
    <property type="entry name" value="MscS_beta-dom_sf"/>
</dbReference>
<dbReference type="Proteomes" id="UP001589585">
    <property type="component" value="Unassembled WGS sequence"/>
</dbReference>
<dbReference type="InterPro" id="IPR010920">
    <property type="entry name" value="LSM_dom_sf"/>
</dbReference>
<dbReference type="PANTHER" id="PTHR30221:SF1">
    <property type="entry name" value="SMALL-CONDUCTANCE MECHANOSENSITIVE CHANNEL"/>
    <property type="match status" value="1"/>
</dbReference>
<dbReference type="InterPro" id="IPR011014">
    <property type="entry name" value="MscS_channel_TM-2"/>
</dbReference>
<keyword evidence="3" id="KW-1003">Cell membrane</keyword>
<feature type="transmembrane region" description="Helical" evidence="7">
    <location>
        <begin position="25"/>
        <end position="49"/>
    </location>
</feature>
<dbReference type="Pfam" id="PF00924">
    <property type="entry name" value="MS_channel_2nd"/>
    <property type="match status" value="1"/>
</dbReference>